<accession>A0A7R9QSS1</accession>
<organism evidence="1">
    <name type="scientific">Oppiella nova</name>
    <dbReference type="NCBI Taxonomy" id="334625"/>
    <lineage>
        <taxon>Eukaryota</taxon>
        <taxon>Metazoa</taxon>
        <taxon>Ecdysozoa</taxon>
        <taxon>Arthropoda</taxon>
        <taxon>Chelicerata</taxon>
        <taxon>Arachnida</taxon>
        <taxon>Acari</taxon>
        <taxon>Acariformes</taxon>
        <taxon>Sarcoptiformes</taxon>
        <taxon>Oribatida</taxon>
        <taxon>Brachypylina</taxon>
        <taxon>Oppioidea</taxon>
        <taxon>Oppiidae</taxon>
        <taxon>Oppiella</taxon>
    </lineage>
</organism>
<dbReference type="InterPro" id="IPR017850">
    <property type="entry name" value="Alkaline_phosphatase_core_sf"/>
</dbReference>
<evidence type="ECO:0000313" key="1">
    <source>
        <dbReference type="EMBL" id="CAD7657183.1"/>
    </source>
</evidence>
<name>A0A7R9QSS1_9ACAR</name>
<feature type="non-terminal residue" evidence="1">
    <location>
        <position position="1"/>
    </location>
</feature>
<dbReference type="PANTHER" id="PTHR10151">
    <property type="entry name" value="ECTONUCLEOTIDE PYROPHOSPHATASE/PHOSPHODIESTERASE"/>
    <property type="match status" value="1"/>
</dbReference>
<dbReference type="SUPFAM" id="SSF53649">
    <property type="entry name" value="Alkaline phosphatase-like"/>
    <property type="match status" value="1"/>
</dbReference>
<dbReference type="Gene3D" id="3.40.720.10">
    <property type="entry name" value="Alkaline Phosphatase, subunit A"/>
    <property type="match status" value="1"/>
</dbReference>
<dbReference type="GO" id="GO:0016787">
    <property type="term" value="F:hydrolase activity"/>
    <property type="evidence" value="ECO:0007669"/>
    <property type="project" value="UniProtKB-ARBA"/>
</dbReference>
<reference evidence="1" key="1">
    <citation type="submission" date="2020-11" db="EMBL/GenBank/DDBJ databases">
        <authorList>
            <person name="Tran Van P."/>
        </authorList>
    </citation>
    <scope>NUCLEOTIDE SEQUENCE</scope>
</reference>
<proteinExistence type="predicted"/>
<dbReference type="EMBL" id="CAJPVJ010012536">
    <property type="protein sequence ID" value="CAG2174369.1"/>
    <property type="molecule type" value="Genomic_DNA"/>
</dbReference>
<evidence type="ECO:0000313" key="2">
    <source>
        <dbReference type="Proteomes" id="UP000728032"/>
    </source>
</evidence>
<dbReference type="Proteomes" id="UP000728032">
    <property type="component" value="Unassembled WGS sequence"/>
</dbReference>
<dbReference type="PANTHER" id="PTHR10151:SF120">
    <property type="entry name" value="BIS(5'-ADENOSYL)-TRIPHOSPHATASE"/>
    <property type="match status" value="1"/>
</dbReference>
<dbReference type="EMBL" id="OC927361">
    <property type="protein sequence ID" value="CAD7657183.1"/>
    <property type="molecule type" value="Genomic_DNA"/>
</dbReference>
<dbReference type="Pfam" id="PF01663">
    <property type="entry name" value="Phosphodiest"/>
    <property type="match status" value="1"/>
</dbReference>
<gene>
    <name evidence="1" type="ORF">ONB1V03_LOCUS13814</name>
</gene>
<dbReference type="InterPro" id="IPR002591">
    <property type="entry name" value="Phosphodiest/P_Trfase"/>
</dbReference>
<sequence length="297" mass="35020">MISNYITKTYPNHQSIATGFYEENHGIVSNHFYDPRYNQTFDIDKSPDYWWTEWPVTPVWTVNQLYGQSSGVMQWPGAHVRYRDQSPRYLQNYNHSIPWNTRIDTMIGWLTDGRAPASCVFAYFDEPDATSHEFGPFSTQTYSQVLRADAVIRYLLQRLDEKSLLNQTNLIILANRVINLNDILDPSWYDWYGGSPNWSILPKPGHYDKIYEILWKASQTMPFTIYKRQEIPEHYHYSRNRRILPLFLVADEGWDVFQNVSQVHKPKGWPVWGNHGWDNRLLSMRPLFMANGPAFKS</sequence>
<keyword evidence="2" id="KW-1185">Reference proteome</keyword>
<dbReference type="Gene3D" id="3.30.1360.180">
    <property type="match status" value="1"/>
</dbReference>
<protein>
    <submittedName>
        <fullName evidence="1">Uncharacterized protein</fullName>
    </submittedName>
</protein>
<dbReference type="OrthoDB" id="415411at2759"/>
<dbReference type="AlphaFoldDB" id="A0A7R9QSS1"/>
<dbReference type="CDD" id="cd16018">
    <property type="entry name" value="Enpp"/>
    <property type="match status" value="1"/>
</dbReference>